<name>A0A9D4NMA0_DREPO</name>
<protein>
    <submittedName>
        <fullName evidence="2">Uncharacterized protein</fullName>
    </submittedName>
</protein>
<reference evidence="2" key="2">
    <citation type="submission" date="2020-11" db="EMBL/GenBank/DDBJ databases">
        <authorList>
            <person name="McCartney M.A."/>
            <person name="Auch B."/>
            <person name="Kono T."/>
            <person name="Mallez S."/>
            <person name="Becker A."/>
            <person name="Gohl D.M."/>
            <person name="Silverstein K.A.T."/>
            <person name="Koren S."/>
            <person name="Bechman K.B."/>
            <person name="Herman A."/>
            <person name="Abrahante J.E."/>
            <person name="Garbe J."/>
        </authorList>
    </citation>
    <scope>NUCLEOTIDE SEQUENCE</scope>
    <source>
        <strain evidence="2">Duluth1</strain>
        <tissue evidence="2">Whole animal</tissue>
    </source>
</reference>
<evidence type="ECO:0000256" key="1">
    <source>
        <dbReference type="SAM" id="MobiDB-lite"/>
    </source>
</evidence>
<organism evidence="2 3">
    <name type="scientific">Dreissena polymorpha</name>
    <name type="common">Zebra mussel</name>
    <name type="synonym">Mytilus polymorpha</name>
    <dbReference type="NCBI Taxonomy" id="45954"/>
    <lineage>
        <taxon>Eukaryota</taxon>
        <taxon>Metazoa</taxon>
        <taxon>Spiralia</taxon>
        <taxon>Lophotrochozoa</taxon>
        <taxon>Mollusca</taxon>
        <taxon>Bivalvia</taxon>
        <taxon>Autobranchia</taxon>
        <taxon>Heteroconchia</taxon>
        <taxon>Euheterodonta</taxon>
        <taxon>Imparidentia</taxon>
        <taxon>Neoheterodontei</taxon>
        <taxon>Myida</taxon>
        <taxon>Dreissenoidea</taxon>
        <taxon>Dreissenidae</taxon>
        <taxon>Dreissena</taxon>
    </lineage>
</organism>
<dbReference type="GO" id="GO:0003677">
    <property type="term" value="F:DNA binding"/>
    <property type="evidence" value="ECO:0007669"/>
    <property type="project" value="InterPro"/>
</dbReference>
<sequence length="681" mass="72783">MLQTSNGNQAISEAASNEDYADQDTSHDTKCSQSDESLQTSVIDGPDQSETVNMLDVLNKPMKLQFQEAAEEDSGDIVYENQNNEAKECESENTHEINGSLDASTDLQDKDNSINQPIEDQDLSSRFEKAAADGVMSTSNSSATKVKVKEKHPDLSRPIEVTDHMEVMVKGKKCLLKVNPDTGQLCAYPLITTGRRRGRPRKSSVEPADDTSNDAEPSPTPETSSAAEGLLELSCGPDGVRRSSRRNKGKPKTLEDYEVFEVSSDDEAAVDSGDDEVLPSGAIRKRKSQSNKEYLPPAHIAVPGGQKRGRGRPRRYPALSEPIPPITQIPAMLIPSSDGHTIMMTPLRGYSNLDSFHEQFKGITLIHGGEGGLVTDDGTQYLNITSADGTMITLQLRNTSDSLDPAEIQPGSESNTMTDSTLSIEVTQPPDIDTSVDSCGIVKSALVTSGMTTPDLAKLGISVMENELSDVNDDINENIDNSADSSAASALTTSGMVSSIMTSCQLVSAEIGDTDIENSQISTTVTSSVSSGDSDLLTPGMSTIEIGKLDEGTMESGNLQLNSTDFDKMLGVSSNMSGLEMAGPGMVSSEIAASAMATSDMGVSMLGNGDDDDDIDPENCSDMKDLPDARSALISDEMLHGLKSEVVNHTFSTDTIVSGKVKWLTILLARIQQFQARPALQ</sequence>
<dbReference type="EMBL" id="JAIWYP010000001">
    <property type="protein sequence ID" value="KAH3898085.1"/>
    <property type="molecule type" value="Genomic_DNA"/>
</dbReference>
<proteinExistence type="predicted"/>
<dbReference type="SMART" id="SM00384">
    <property type="entry name" value="AT_hook"/>
    <property type="match status" value="2"/>
</dbReference>
<feature type="region of interest" description="Disordered" evidence="1">
    <location>
        <begin position="195"/>
        <end position="252"/>
    </location>
</feature>
<accession>A0A9D4NMA0</accession>
<gene>
    <name evidence="2" type="ORF">DPMN_022284</name>
</gene>
<feature type="region of interest" description="Disordered" evidence="1">
    <location>
        <begin position="1"/>
        <end position="52"/>
    </location>
</feature>
<dbReference type="PRINTS" id="PR00929">
    <property type="entry name" value="ATHOOK"/>
</dbReference>
<evidence type="ECO:0000313" key="3">
    <source>
        <dbReference type="Proteomes" id="UP000828390"/>
    </source>
</evidence>
<reference evidence="2" key="1">
    <citation type="journal article" date="2019" name="bioRxiv">
        <title>The Genome of the Zebra Mussel, Dreissena polymorpha: A Resource for Invasive Species Research.</title>
        <authorList>
            <person name="McCartney M.A."/>
            <person name="Auch B."/>
            <person name="Kono T."/>
            <person name="Mallez S."/>
            <person name="Zhang Y."/>
            <person name="Obille A."/>
            <person name="Becker A."/>
            <person name="Abrahante J.E."/>
            <person name="Garbe J."/>
            <person name="Badalamenti J.P."/>
            <person name="Herman A."/>
            <person name="Mangelson H."/>
            <person name="Liachko I."/>
            <person name="Sullivan S."/>
            <person name="Sone E.D."/>
            <person name="Koren S."/>
            <person name="Silverstein K.A.T."/>
            <person name="Beckman K.B."/>
            <person name="Gohl D.M."/>
        </authorList>
    </citation>
    <scope>NUCLEOTIDE SEQUENCE</scope>
    <source>
        <strain evidence="2">Duluth1</strain>
        <tissue evidence="2">Whole animal</tissue>
    </source>
</reference>
<evidence type="ECO:0000313" key="2">
    <source>
        <dbReference type="EMBL" id="KAH3898085.1"/>
    </source>
</evidence>
<dbReference type="AlphaFoldDB" id="A0A9D4NMA0"/>
<dbReference type="InterPro" id="IPR017956">
    <property type="entry name" value="AT_hook_DNA-bd_motif"/>
</dbReference>
<feature type="compositionally biased region" description="Basic residues" evidence="1">
    <location>
        <begin position="242"/>
        <end position="251"/>
    </location>
</feature>
<feature type="region of interest" description="Disordered" evidence="1">
    <location>
        <begin position="85"/>
        <end position="153"/>
    </location>
</feature>
<comment type="caution">
    <text evidence="2">The sequence shown here is derived from an EMBL/GenBank/DDBJ whole genome shotgun (WGS) entry which is preliminary data.</text>
</comment>
<keyword evidence="3" id="KW-1185">Reference proteome</keyword>
<feature type="compositionally biased region" description="Polar residues" evidence="1">
    <location>
        <begin position="1"/>
        <end position="15"/>
    </location>
</feature>
<feature type="compositionally biased region" description="Basic and acidic residues" evidence="1">
    <location>
        <begin position="85"/>
        <end position="95"/>
    </location>
</feature>
<feature type="compositionally biased region" description="Polar residues" evidence="1">
    <location>
        <begin position="31"/>
        <end position="52"/>
    </location>
</feature>
<dbReference type="Proteomes" id="UP000828390">
    <property type="component" value="Unassembled WGS sequence"/>
</dbReference>